<comment type="similarity">
    <text evidence="6">Belongs to the short-chain dehydrogenases/reductases (SDR) family. FolM subfamily.</text>
</comment>
<protein>
    <recommendedName>
        <fullName evidence="8">Dihydromonapterin reductase</fullName>
        <ecNumber evidence="1">1.5.1.3</ecNumber>
        <ecNumber evidence="7">1.5.1.50</ecNumber>
    </recommendedName>
    <alternativeName>
        <fullName evidence="9">Dihydrofolate reductase</fullName>
    </alternativeName>
</protein>
<dbReference type="RefSeq" id="WP_048689669.1">
    <property type="nucleotide sequence ID" value="NZ_KQ130483.1"/>
</dbReference>
<name>A0A0J8GZD5_9ALTE</name>
<dbReference type="EMBL" id="LAZL01000003">
    <property type="protein sequence ID" value="KMT66594.1"/>
    <property type="molecule type" value="Genomic_DNA"/>
</dbReference>
<organism evidence="12 13">
    <name type="scientific">Catenovulum maritimum</name>
    <dbReference type="NCBI Taxonomy" id="1513271"/>
    <lineage>
        <taxon>Bacteria</taxon>
        <taxon>Pseudomonadati</taxon>
        <taxon>Pseudomonadota</taxon>
        <taxon>Gammaproteobacteria</taxon>
        <taxon>Alteromonadales</taxon>
        <taxon>Alteromonadaceae</taxon>
        <taxon>Catenovulum</taxon>
    </lineage>
</organism>
<dbReference type="PANTHER" id="PTHR43639:SF6">
    <property type="entry name" value="DIHYDROMONAPTERIN REDUCTASE"/>
    <property type="match status" value="1"/>
</dbReference>
<evidence type="ECO:0000256" key="6">
    <source>
        <dbReference type="ARBA" id="ARBA00038212"/>
    </source>
</evidence>
<dbReference type="PRINTS" id="PR00080">
    <property type="entry name" value="SDRFAMILY"/>
</dbReference>
<reference evidence="12 13" key="1">
    <citation type="submission" date="2015-04" db="EMBL/GenBank/DDBJ databases">
        <title>Draft Genome Sequence of the Novel Agar-Digesting Marine Bacterium Q1.</title>
        <authorList>
            <person name="Li Y."/>
            <person name="Li D."/>
            <person name="Chen G."/>
            <person name="Du Z."/>
        </authorList>
    </citation>
    <scope>NUCLEOTIDE SEQUENCE [LARGE SCALE GENOMIC DNA]</scope>
    <source>
        <strain evidence="12 13">Q1</strain>
    </source>
</reference>
<comment type="caution">
    <text evidence="12">The sequence shown here is derived from an EMBL/GenBank/DDBJ whole genome shotgun (WGS) entry which is preliminary data.</text>
</comment>
<evidence type="ECO:0000256" key="7">
    <source>
        <dbReference type="ARBA" id="ARBA00039145"/>
    </source>
</evidence>
<comment type="catalytic activity">
    <reaction evidence="11">
        <text>7,8-dihydromonapterin + NADPH + H(+) = 5,6,7,8-tetrahydromonapterin + NADP(+)</text>
        <dbReference type="Rhea" id="RHEA:34847"/>
        <dbReference type="ChEBI" id="CHEBI:15378"/>
        <dbReference type="ChEBI" id="CHEBI:57783"/>
        <dbReference type="ChEBI" id="CHEBI:58349"/>
        <dbReference type="ChEBI" id="CHEBI:71175"/>
        <dbReference type="ChEBI" id="CHEBI:71177"/>
        <dbReference type="EC" id="1.5.1.50"/>
    </reaction>
</comment>
<keyword evidence="2" id="KW-0554">One-carbon metabolism</keyword>
<evidence type="ECO:0000256" key="9">
    <source>
        <dbReference type="ARBA" id="ARBA00042299"/>
    </source>
</evidence>
<dbReference type="OrthoDB" id="9806974at2"/>
<dbReference type="PRINTS" id="PR00081">
    <property type="entry name" value="GDHRDH"/>
</dbReference>
<evidence type="ECO:0000256" key="3">
    <source>
        <dbReference type="ARBA" id="ARBA00022857"/>
    </source>
</evidence>
<dbReference type="SUPFAM" id="SSF51735">
    <property type="entry name" value="NAD(P)-binding Rossmann-fold domains"/>
    <property type="match status" value="1"/>
</dbReference>
<evidence type="ECO:0000256" key="10">
    <source>
        <dbReference type="ARBA" id="ARBA00048873"/>
    </source>
</evidence>
<comment type="function">
    <text evidence="5">Catalyzes the reduction of dihydromonapterin to tetrahydromonapterin. Also has lower activity with dihydrofolate.</text>
</comment>
<keyword evidence="13" id="KW-1185">Reference proteome</keyword>
<evidence type="ECO:0000256" key="5">
    <source>
        <dbReference type="ARBA" id="ARBA00037508"/>
    </source>
</evidence>
<dbReference type="STRING" id="1513271.XM47_03420"/>
<evidence type="ECO:0000256" key="8">
    <source>
        <dbReference type="ARBA" id="ARBA00039631"/>
    </source>
</evidence>
<evidence type="ECO:0000256" key="4">
    <source>
        <dbReference type="ARBA" id="ARBA00023002"/>
    </source>
</evidence>
<dbReference type="Proteomes" id="UP000037600">
    <property type="component" value="Unassembled WGS sequence"/>
</dbReference>
<evidence type="ECO:0000313" key="12">
    <source>
        <dbReference type="EMBL" id="KMT66594.1"/>
    </source>
</evidence>
<accession>A0A0J8GZD5</accession>
<dbReference type="InterPro" id="IPR036291">
    <property type="entry name" value="NAD(P)-bd_dom_sf"/>
</dbReference>
<keyword evidence="4" id="KW-0560">Oxidoreductase</keyword>
<proteinExistence type="inferred from homology"/>
<dbReference type="PROSITE" id="PS00061">
    <property type="entry name" value="ADH_SHORT"/>
    <property type="match status" value="1"/>
</dbReference>
<evidence type="ECO:0000313" key="13">
    <source>
        <dbReference type="Proteomes" id="UP000037600"/>
    </source>
</evidence>
<dbReference type="EC" id="1.5.1.3" evidence="1"/>
<evidence type="ECO:0000256" key="1">
    <source>
        <dbReference type="ARBA" id="ARBA00012856"/>
    </source>
</evidence>
<dbReference type="Gene3D" id="3.40.50.720">
    <property type="entry name" value="NAD(P)-binding Rossmann-like Domain"/>
    <property type="match status" value="1"/>
</dbReference>
<evidence type="ECO:0000256" key="11">
    <source>
        <dbReference type="ARBA" id="ARBA00049376"/>
    </source>
</evidence>
<evidence type="ECO:0000256" key="2">
    <source>
        <dbReference type="ARBA" id="ARBA00022563"/>
    </source>
</evidence>
<dbReference type="GO" id="GO:0004146">
    <property type="term" value="F:dihydrofolate reductase activity"/>
    <property type="evidence" value="ECO:0007669"/>
    <property type="project" value="UniProtKB-EC"/>
</dbReference>
<dbReference type="EC" id="1.5.1.50" evidence="7"/>
<dbReference type="Pfam" id="PF00106">
    <property type="entry name" value="adh_short"/>
    <property type="match status" value="1"/>
</dbReference>
<dbReference type="GO" id="GO:0006730">
    <property type="term" value="P:one-carbon metabolic process"/>
    <property type="evidence" value="ECO:0007669"/>
    <property type="project" value="UniProtKB-KW"/>
</dbReference>
<sequence length="238" mass="25545">MADKWVLVTGATGLIGKAICNKLAKSGYAIVVHFHKQQELAQQLVAGIESVGLSAVAVYADLTQSASVQNLFEELKCKQIQLVGLVNNAGADCGRFSVFESDSALIEQAMKVNFYSAVDCIQLAITHMKEKGGSIVNVTSYAIETGGYRLAHYVAAKSALAAYSKSIARELAEFNIRVNNVSPAMVVSSNESNQYINSDRFPMGRPCFSSEVAESVLWLLSEQSSYVSGTNLSLSGAR</sequence>
<comment type="catalytic activity">
    <reaction evidence="10">
        <text>(6S)-5,6,7,8-tetrahydrofolate + NADP(+) = 7,8-dihydrofolate + NADPH + H(+)</text>
        <dbReference type="Rhea" id="RHEA:15009"/>
        <dbReference type="ChEBI" id="CHEBI:15378"/>
        <dbReference type="ChEBI" id="CHEBI:57451"/>
        <dbReference type="ChEBI" id="CHEBI:57453"/>
        <dbReference type="ChEBI" id="CHEBI:57783"/>
        <dbReference type="ChEBI" id="CHEBI:58349"/>
        <dbReference type="EC" id="1.5.1.3"/>
    </reaction>
</comment>
<dbReference type="InterPro" id="IPR020904">
    <property type="entry name" value="Sc_DH/Rdtase_CS"/>
</dbReference>
<gene>
    <name evidence="12" type="ORF">XM47_03420</name>
</gene>
<dbReference type="PANTHER" id="PTHR43639">
    <property type="entry name" value="OXIDOREDUCTASE, SHORT-CHAIN DEHYDROGENASE/REDUCTASE FAMILY (AFU_ORTHOLOGUE AFUA_5G02870)"/>
    <property type="match status" value="1"/>
</dbReference>
<dbReference type="CDD" id="cd05233">
    <property type="entry name" value="SDR_c"/>
    <property type="match status" value="1"/>
</dbReference>
<keyword evidence="3" id="KW-0521">NADP</keyword>
<dbReference type="AlphaFoldDB" id="A0A0J8GZD5"/>
<dbReference type="InterPro" id="IPR002347">
    <property type="entry name" value="SDR_fam"/>
</dbReference>